<keyword evidence="1" id="KW-0812">Transmembrane</keyword>
<reference evidence="2" key="1">
    <citation type="journal article" date="2020" name="Nature">
        <title>Giant virus diversity and host interactions through global metagenomics.</title>
        <authorList>
            <person name="Schulz F."/>
            <person name="Roux S."/>
            <person name="Paez-Espino D."/>
            <person name="Jungbluth S."/>
            <person name="Walsh D.A."/>
            <person name="Denef V.J."/>
            <person name="McMahon K.D."/>
            <person name="Konstantinidis K.T."/>
            <person name="Eloe-Fadrosh E.A."/>
            <person name="Kyrpides N.C."/>
            <person name="Woyke T."/>
        </authorList>
    </citation>
    <scope>NUCLEOTIDE SEQUENCE</scope>
    <source>
        <strain evidence="2">GVMAG-M-3300009422-16</strain>
    </source>
</reference>
<protein>
    <submittedName>
        <fullName evidence="2">Uncharacterized protein</fullName>
    </submittedName>
</protein>
<proteinExistence type="predicted"/>
<name>A0A6C0B439_9ZZZZ</name>
<dbReference type="EMBL" id="MN739058">
    <property type="protein sequence ID" value="QHS86561.1"/>
    <property type="molecule type" value="Genomic_DNA"/>
</dbReference>
<evidence type="ECO:0000313" key="2">
    <source>
        <dbReference type="EMBL" id="QHS86561.1"/>
    </source>
</evidence>
<keyword evidence="1" id="KW-0472">Membrane</keyword>
<accession>A0A6C0B439</accession>
<keyword evidence="1" id="KW-1133">Transmembrane helix</keyword>
<sequence length="96" mass="10981">MENNASNTSNIWYFICGFGLGTTIGLYYNAYGKEEQTFSVRVLSADGSMNNNKYHLNKTSNIIYFQEKIIDSEVRIIINGIVKKKIYHFTGNQITL</sequence>
<organism evidence="2">
    <name type="scientific">viral metagenome</name>
    <dbReference type="NCBI Taxonomy" id="1070528"/>
    <lineage>
        <taxon>unclassified sequences</taxon>
        <taxon>metagenomes</taxon>
        <taxon>organismal metagenomes</taxon>
    </lineage>
</organism>
<evidence type="ECO:0000256" key="1">
    <source>
        <dbReference type="SAM" id="Phobius"/>
    </source>
</evidence>
<dbReference type="AlphaFoldDB" id="A0A6C0B439"/>
<feature type="transmembrane region" description="Helical" evidence="1">
    <location>
        <begin position="12"/>
        <end position="31"/>
    </location>
</feature>